<evidence type="ECO:0000256" key="1">
    <source>
        <dbReference type="SAM" id="MobiDB-lite"/>
    </source>
</evidence>
<dbReference type="AlphaFoldDB" id="A0A2A7SEY3"/>
<feature type="compositionally biased region" description="Basic residues" evidence="1">
    <location>
        <begin position="11"/>
        <end position="22"/>
    </location>
</feature>
<dbReference type="Proteomes" id="UP000220629">
    <property type="component" value="Unassembled WGS sequence"/>
</dbReference>
<evidence type="ECO:0008006" key="4">
    <source>
        <dbReference type="Google" id="ProtNLM"/>
    </source>
</evidence>
<name>A0A2A7SEY3_BURGA</name>
<evidence type="ECO:0000313" key="2">
    <source>
        <dbReference type="EMBL" id="PEH42082.1"/>
    </source>
</evidence>
<accession>A0A2A7SEY3</accession>
<reference evidence="3" key="1">
    <citation type="submission" date="2017-09" db="EMBL/GenBank/DDBJ databases">
        <title>FDA dAtabase for Regulatory Grade micrObial Sequences (FDA-ARGOS): Supporting development and validation of Infectious Disease Dx tests.</title>
        <authorList>
            <person name="Minogue T."/>
            <person name="Wolcott M."/>
            <person name="Wasieloski L."/>
            <person name="Aguilar W."/>
            <person name="Moore D."/>
            <person name="Tallon L."/>
            <person name="Sadzewicz L."/>
            <person name="Ott S."/>
            <person name="Zhao X."/>
            <person name="Nagaraj S."/>
            <person name="Vavikolanu K."/>
            <person name="Aluvathingal J."/>
            <person name="Nadendla S."/>
            <person name="Sichtig H."/>
        </authorList>
    </citation>
    <scope>NUCLEOTIDE SEQUENCE [LARGE SCALE GENOMIC DNA]</scope>
    <source>
        <strain evidence="3">FDAARGOS_390</strain>
    </source>
</reference>
<dbReference type="RefSeq" id="WP_096752809.1">
    <property type="nucleotide sequence ID" value="NZ_CADEPO010000024.1"/>
</dbReference>
<evidence type="ECO:0000313" key="3">
    <source>
        <dbReference type="Proteomes" id="UP000220629"/>
    </source>
</evidence>
<gene>
    <name evidence="2" type="ORF">CRM94_07980</name>
</gene>
<protein>
    <recommendedName>
        <fullName evidence="4">Lytic transglycosylase</fullName>
    </recommendedName>
</protein>
<comment type="caution">
    <text evidence="2">The sequence shown here is derived from an EMBL/GenBank/DDBJ whole genome shotgun (WGS) entry which is preliminary data.</text>
</comment>
<proteinExistence type="predicted"/>
<feature type="compositionally biased region" description="Polar residues" evidence="1">
    <location>
        <begin position="1"/>
        <end position="10"/>
    </location>
</feature>
<feature type="region of interest" description="Disordered" evidence="1">
    <location>
        <begin position="1"/>
        <end position="31"/>
    </location>
</feature>
<organism evidence="2 3">
    <name type="scientific">Burkholderia gladioli</name>
    <name type="common">Pseudomonas marginata</name>
    <name type="synonym">Phytomonas marginata</name>
    <dbReference type="NCBI Taxonomy" id="28095"/>
    <lineage>
        <taxon>Bacteria</taxon>
        <taxon>Pseudomonadati</taxon>
        <taxon>Pseudomonadota</taxon>
        <taxon>Betaproteobacteria</taxon>
        <taxon>Burkholderiales</taxon>
        <taxon>Burkholderiaceae</taxon>
        <taxon>Burkholderia</taxon>
    </lineage>
</organism>
<dbReference type="EMBL" id="PDDY01000001">
    <property type="protein sequence ID" value="PEH42082.1"/>
    <property type="molecule type" value="Genomic_DNA"/>
</dbReference>
<sequence length="135" mass="14972">MTATRPTQSKSKSRSNHPRPPKKQGWVAIDPSVVPPASQKALRDAIALEKAPVTDYADPLWILAQESSGVVNSHNPNSTARGLFPLLRAQYALNPNGEKSFGNAVEKAQGGLRYIYGRYHSAQHARKFWEKHHGY</sequence>